<dbReference type="RefSeq" id="WP_289270331.1">
    <property type="nucleotide sequence ID" value="NZ_OX365700.1"/>
</dbReference>
<feature type="transmembrane region" description="Helical" evidence="5">
    <location>
        <begin position="26"/>
        <end position="45"/>
    </location>
</feature>
<feature type="domain" description="Methylamine utilisation protein MauE" evidence="6">
    <location>
        <begin position="24"/>
        <end position="150"/>
    </location>
</feature>
<feature type="transmembrane region" description="Helical" evidence="5">
    <location>
        <begin position="65"/>
        <end position="85"/>
    </location>
</feature>
<feature type="transmembrane region" description="Helical" evidence="5">
    <location>
        <begin position="92"/>
        <end position="113"/>
    </location>
</feature>
<evidence type="ECO:0000256" key="1">
    <source>
        <dbReference type="ARBA" id="ARBA00004141"/>
    </source>
</evidence>
<proteinExistence type="predicted"/>
<keyword evidence="8" id="KW-1185">Reference proteome</keyword>
<dbReference type="Proteomes" id="UP001179121">
    <property type="component" value="Chromosome"/>
</dbReference>
<sequence length="154" mass="17246">MRKIPHTLSRIDTDTKRDSRQIGLQWVLRAVLGGILLASALGKSLDLSGFVEVLVSYRAFPDWSLWPIALFITTIEWVLGLWVLSGRHLSRAALATVLLNGVYAVWMAISLARGLDLPNCGCYGVYFPQPLRWYSPLEDLVLVALGLILWRLAK</sequence>
<reference evidence="7" key="1">
    <citation type="submission" date="2022-10" db="EMBL/GenBank/DDBJ databases">
        <authorList>
            <person name="Koch H."/>
        </authorList>
    </citation>
    <scope>NUCLEOTIDE SEQUENCE</scope>
    <source>
        <strain evidence="7">DNF</strain>
    </source>
</reference>
<keyword evidence="2 5" id="KW-0812">Transmembrane</keyword>
<gene>
    <name evidence="7" type="ORF">DNFV4_03703</name>
</gene>
<organism evidence="7 8">
    <name type="scientific">Nitrospira tepida</name>
    <dbReference type="NCBI Taxonomy" id="2973512"/>
    <lineage>
        <taxon>Bacteria</taxon>
        <taxon>Pseudomonadati</taxon>
        <taxon>Nitrospirota</taxon>
        <taxon>Nitrospiria</taxon>
        <taxon>Nitrospirales</taxon>
        <taxon>Nitrospiraceae</taxon>
        <taxon>Nitrospira</taxon>
    </lineage>
</organism>
<evidence type="ECO:0000313" key="7">
    <source>
        <dbReference type="EMBL" id="CAI4033267.1"/>
    </source>
</evidence>
<dbReference type="InterPro" id="IPR009908">
    <property type="entry name" value="Methylamine_util_MauE"/>
</dbReference>
<keyword evidence="3 5" id="KW-1133">Transmembrane helix</keyword>
<accession>A0AA86N202</accession>
<evidence type="ECO:0000256" key="5">
    <source>
        <dbReference type="SAM" id="Phobius"/>
    </source>
</evidence>
<dbReference type="Pfam" id="PF07291">
    <property type="entry name" value="MauE"/>
    <property type="match status" value="1"/>
</dbReference>
<evidence type="ECO:0000256" key="2">
    <source>
        <dbReference type="ARBA" id="ARBA00022692"/>
    </source>
</evidence>
<dbReference type="KEGG" id="nti:DNFV4_03703"/>
<dbReference type="EMBL" id="OX365700">
    <property type="protein sequence ID" value="CAI4033267.1"/>
    <property type="molecule type" value="Genomic_DNA"/>
</dbReference>
<dbReference type="AlphaFoldDB" id="A0AA86N202"/>
<evidence type="ECO:0000256" key="3">
    <source>
        <dbReference type="ARBA" id="ARBA00022989"/>
    </source>
</evidence>
<dbReference type="GO" id="GO:0016020">
    <property type="term" value="C:membrane"/>
    <property type="evidence" value="ECO:0007669"/>
    <property type="project" value="UniProtKB-SubCell"/>
</dbReference>
<dbReference type="GO" id="GO:0030416">
    <property type="term" value="P:methylamine metabolic process"/>
    <property type="evidence" value="ECO:0007669"/>
    <property type="project" value="InterPro"/>
</dbReference>
<protein>
    <submittedName>
        <fullName evidence="7">Methylamine utilization protein MauE</fullName>
    </submittedName>
</protein>
<keyword evidence="4 5" id="KW-0472">Membrane</keyword>
<evidence type="ECO:0000256" key="4">
    <source>
        <dbReference type="ARBA" id="ARBA00023136"/>
    </source>
</evidence>
<evidence type="ECO:0000259" key="6">
    <source>
        <dbReference type="Pfam" id="PF07291"/>
    </source>
</evidence>
<feature type="transmembrane region" description="Helical" evidence="5">
    <location>
        <begin position="133"/>
        <end position="153"/>
    </location>
</feature>
<name>A0AA86N202_9BACT</name>
<comment type="subcellular location">
    <subcellularLocation>
        <location evidence="1">Membrane</location>
        <topology evidence="1">Multi-pass membrane protein</topology>
    </subcellularLocation>
</comment>
<evidence type="ECO:0000313" key="8">
    <source>
        <dbReference type="Proteomes" id="UP001179121"/>
    </source>
</evidence>